<dbReference type="Gene3D" id="3.30.559.10">
    <property type="entry name" value="Chloramphenicol acetyltransferase-like domain"/>
    <property type="match status" value="2"/>
</dbReference>
<organism evidence="1 2">
    <name type="scientific">Chlamydomonas incerta</name>
    <dbReference type="NCBI Taxonomy" id="51695"/>
    <lineage>
        <taxon>Eukaryota</taxon>
        <taxon>Viridiplantae</taxon>
        <taxon>Chlorophyta</taxon>
        <taxon>core chlorophytes</taxon>
        <taxon>Chlorophyceae</taxon>
        <taxon>CS clade</taxon>
        <taxon>Chlamydomonadales</taxon>
        <taxon>Chlamydomonadaceae</taxon>
        <taxon>Chlamydomonas</taxon>
    </lineage>
</organism>
<dbReference type="Pfam" id="PF02458">
    <property type="entry name" value="Transferase"/>
    <property type="match status" value="1"/>
</dbReference>
<dbReference type="OrthoDB" id="10561380at2759"/>
<accession>A0A835WF14</accession>
<proteinExistence type="predicted"/>
<dbReference type="AlphaFoldDB" id="A0A835WF14"/>
<protein>
    <submittedName>
        <fullName evidence="1">Uncharacterized protein</fullName>
    </submittedName>
</protein>
<reference evidence="1" key="1">
    <citation type="journal article" date="2020" name="bioRxiv">
        <title>Comparative genomics of Chlamydomonas.</title>
        <authorList>
            <person name="Craig R.J."/>
            <person name="Hasan A.R."/>
            <person name="Ness R.W."/>
            <person name="Keightley P.D."/>
        </authorList>
    </citation>
    <scope>NUCLEOTIDE SEQUENCE</scope>
    <source>
        <strain evidence="1">SAG 7.73</strain>
    </source>
</reference>
<keyword evidence="2" id="KW-1185">Reference proteome</keyword>
<dbReference type="InterPro" id="IPR023213">
    <property type="entry name" value="CAT-like_dom_sf"/>
</dbReference>
<dbReference type="EMBL" id="JAEHOC010000001">
    <property type="protein sequence ID" value="KAG2446201.1"/>
    <property type="molecule type" value="Genomic_DNA"/>
</dbReference>
<name>A0A835WF14_CHLIN</name>
<evidence type="ECO:0000313" key="1">
    <source>
        <dbReference type="EMBL" id="KAG2446201.1"/>
    </source>
</evidence>
<dbReference type="Proteomes" id="UP000650467">
    <property type="component" value="Unassembled WGS sequence"/>
</dbReference>
<gene>
    <name evidence="1" type="ORF">HXX76_000794</name>
</gene>
<evidence type="ECO:0000313" key="2">
    <source>
        <dbReference type="Proteomes" id="UP000650467"/>
    </source>
</evidence>
<sequence length="803" mass="80233">MASTAILKDVRLLADELVRASRHATPGVEALSLLDQAETASGSQGIQLVLKSSVAAPMLKDALVEVLSASPSLAGRLVQAQDGAFDVACCNAGARLVIASSSATLAEVEAALGHVAVPAKALNPWAAFSLPSVPETICLKQLPLASVFLLHLRGGGALLALSVYAPLVDFESLQALAGALSVAYNAATRSREMKLSGAAAPVAAAAAAAAEAAVDTAATSGAGGGGSSVAAKPDSHCGSGLVSRTGSRCSMDSARSVCSSIGIAPFAPASSMAAAASMAAALAAPCASCGGGAAATAAAAAAVAAATSSRQLRTLSSHPFVFEEITWEEEEGEDGDAVAGCDTAASSAAAADTQQGSPSPLRRSASAAVRQAASAAASSVVSACCAACRTTYNAAAAASPGRLAAALAVAGSAAAEQLPSPFAAQRATAAAAAAATAVPATPAATASVEEPRPAPMQKGAALRADEVEALAVEGPLPQGVPERPDRLLVAVAAPAMAAGWKWATSALLAARSLLYMDVLGRGCEVRLLRLPDSRLAELKAQATAELAQEKEWEESHVAAHAAGGCCGCSCQQCPALRDVEWVSSNDVLCARLMQLLHSTPLRQLWPTMVLLRPADLRRRRSLLLPAAAPPALAAVAGLMPLGNASYPARLEAVAPSCQSLGRLAAQLRQSLGHVVPQLRRSLAQARAASQQARAAAAAAGASSGGGALLLLPGSAAASHPLECGVSPVGPLTVAALDVQPDLMKFGPDPPVAMLPLDGSMPPNTVLAYPAGPASPSTCLAVALHRVTWRHLDVMYGNDLAAAL</sequence>
<comment type="caution">
    <text evidence="1">The sequence shown here is derived from an EMBL/GenBank/DDBJ whole genome shotgun (WGS) entry which is preliminary data.</text>
</comment>